<dbReference type="EMBL" id="CP031229">
    <property type="protein sequence ID" value="AXH94866.1"/>
    <property type="molecule type" value="Genomic_DNA"/>
</dbReference>
<organism evidence="2 3">
    <name type="scientific">Ornithinimicrobium avium</name>
    <dbReference type="NCBI Taxonomy" id="2283195"/>
    <lineage>
        <taxon>Bacteria</taxon>
        <taxon>Bacillati</taxon>
        <taxon>Actinomycetota</taxon>
        <taxon>Actinomycetes</taxon>
        <taxon>Micrococcales</taxon>
        <taxon>Ornithinimicrobiaceae</taxon>
        <taxon>Ornithinimicrobium</taxon>
    </lineage>
</organism>
<reference evidence="2 3" key="1">
    <citation type="submission" date="2018-07" db="EMBL/GenBank/DDBJ databases">
        <title>Complete genome sequencing of Ornithinimicrobium sp. AMA3305.</title>
        <authorList>
            <person name="Bae J.-W."/>
        </authorList>
    </citation>
    <scope>NUCLEOTIDE SEQUENCE [LARGE SCALE GENOMIC DNA]</scope>
    <source>
        <strain evidence="2 3">AMA3305</strain>
    </source>
</reference>
<keyword evidence="3" id="KW-1185">Reference proteome</keyword>
<gene>
    <name evidence="2" type="ORF">DV701_00535</name>
</gene>
<feature type="region of interest" description="Disordered" evidence="1">
    <location>
        <begin position="53"/>
        <end position="118"/>
    </location>
</feature>
<dbReference type="AlphaFoldDB" id="A0A345NIK8"/>
<dbReference type="KEGG" id="orn:DV701_00535"/>
<evidence type="ECO:0000313" key="2">
    <source>
        <dbReference type="EMBL" id="AXH94866.1"/>
    </source>
</evidence>
<dbReference type="Proteomes" id="UP000253790">
    <property type="component" value="Chromosome"/>
</dbReference>
<dbReference type="OrthoDB" id="4872122at2"/>
<feature type="compositionally biased region" description="Basic and acidic residues" evidence="1">
    <location>
        <begin position="53"/>
        <end position="85"/>
    </location>
</feature>
<protein>
    <submittedName>
        <fullName evidence="2">Uncharacterized protein</fullName>
    </submittedName>
</protein>
<evidence type="ECO:0000256" key="1">
    <source>
        <dbReference type="SAM" id="MobiDB-lite"/>
    </source>
</evidence>
<proteinExistence type="predicted"/>
<sequence>MLALFLAILFCVAVGLGIVGYVLLEARREGRGEFWTAEGEELIAGARRTTDKVRHRGERLGRSAAERTRDLAARLPERGADRRSSGDVADAGPAGDEPQAEATVVAERDGQDGYRAAS</sequence>
<evidence type="ECO:0000313" key="3">
    <source>
        <dbReference type="Proteomes" id="UP000253790"/>
    </source>
</evidence>
<accession>A0A345NIK8</accession>
<dbReference type="RefSeq" id="WP_114926634.1">
    <property type="nucleotide sequence ID" value="NZ_CP031229.1"/>
</dbReference>
<name>A0A345NIK8_9MICO</name>